<dbReference type="InterPro" id="IPR014726">
    <property type="entry name" value="Ribosomal_uL2_dom3"/>
</dbReference>
<dbReference type="Gene3D" id="2.30.30.30">
    <property type="match status" value="1"/>
</dbReference>
<feature type="compositionally biased region" description="Basic and acidic residues" evidence="6">
    <location>
        <begin position="246"/>
        <end position="256"/>
    </location>
</feature>
<evidence type="ECO:0000313" key="10">
    <source>
        <dbReference type="Proteomes" id="UP000316426"/>
    </source>
</evidence>
<evidence type="ECO:0000313" key="9">
    <source>
        <dbReference type="EMBL" id="QDV76239.1"/>
    </source>
</evidence>
<feature type="compositionally biased region" description="Basic residues" evidence="6">
    <location>
        <begin position="276"/>
        <end position="303"/>
    </location>
</feature>
<comment type="subunit">
    <text evidence="5">Part of the 50S ribosomal subunit. Forms a bridge to the 30S subunit in the 70S ribosome.</text>
</comment>
<dbReference type="SUPFAM" id="SSF50104">
    <property type="entry name" value="Translation proteins SH3-like domain"/>
    <property type="match status" value="1"/>
</dbReference>
<dbReference type="InterPro" id="IPR002171">
    <property type="entry name" value="Ribosomal_uL2"/>
</dbReference>
<comment type="function">
    <text evidence="5">One of the primary rRNA binding proteins. Required for association of the 30S and 50S subunits to form the 70S ribosome, for tRNA binding and peptide bond formation. It has been suggested to have peptidyltransferase activity; this is somewhat controversial. Makes several contacts with the 16S rRNA in the 70S ribosome.</text>
</comment>
<dbReference type="SMART" id="SM01383">
    <property type="entry name" value="Ribosomal_L2"/>
    <property type="match status" value="1"/>
</dbReference>
<dbReference type="Pfam" id="PF03947">
    <property type="entry name" value="Ribosomal_L2_C"/>
    <property type="match status" value="1"/>
</dbReference>
<sequence>MRRDAKANRTKANRFIMGIRVYKPTSAGRRNASVSDFKELTRGAKPEKSLLRPIKKTGGRNNQGVITCRHRGGGHKRRYRLIDFRRNKDGMIAEVDSIQYDPNRSARIALLKYEDGEKRYIIAPVGLTAGDKVMSGEDAPAKVGNCLPLAKIPLATVVHNVEMRPGRGGVMCRAAGTSATLMAREAGWAQISLPSGEIRRIPANCRATVGSTSNPDHSAVRMGKAGRVRWLGRRPHVRGTAMNPIDHPHGGGEGRTKGGRHPVSPTGKSAKGGMTRQRRKPSNAAIVRRRKSRRYGVQKLVKK</sequence>
<keyword evidence="3 5" id="KW-0687">Ribonucleoprotein</keyword>
<proteinExistence type="inferred from homology"/>
<feature type="domain" description="Large ribosomal subunit protein uL2 C-terminal" evidence="7">
    <location>
        <begin position="141"/>
        <end position="269"/>
    </location>
</feature>
<keyword evidence="2 5" id="KW-0689">Ribosomal protein</keyword>
<dbReference type="GO" id="GO:0002181">
    <property type="term" value="P:cytoplasmic translation"/>
    <property type="evidence" value="ECO:0007669"/>
    <property type="project" value="TreeGrafter"/>
</dbReference>
<dbReference type="AlphaFoldDB" id="A0A518KEM9"/>
<dbReference type="FunFam" id="2.40.50.140:FF:000003">
    <property type="entry name" value="50S ribosomal protein L2"/>
    <property type="match status" value="1"/>
</dbReference>
<dbReference type="PANTHER" id="PTHR13691">
    <property type="entry name" value="RIBOSOMAL PROTEIN L2"/>
    <property type="match status" value="1"/>
</dbReference>
<feature type="domain" description="Large ribosomal subunit protein uL2 RNA-binding" evidence="8">
    <location>
        <begin position="59"/>
        <end position="135"/>
    </location>
</feature>
<dbReference type="InterPro" id="IPR022666">
    <property type="entry name" value="Ribosomal_uL2_RNA-bd_dom"/>
</dbReference>
<gene>
    <name evidence="5 9" type="primary">rplB</name>
    <name evidence="9" type="ORF">Spa11_44640</name>
</gene>
<dbReference type="FunFam" id="2.30.30.30:FF:000001">
    <property type="entry name" value="50S ribosomal protein L2"/>
    <property type="match status" value="1"/>
</dbReference>
<dbReference type="Proteomes" id="UP000316426">
    <property type="component" value="Chromosome"/>
</dbReference>
<keyword evidence="10" id="KW-1185">Reference proteome</keyword>
<dbReference type="PROSITE" id="PS00467">
    <property type="entry name" value="RIBOSOMAL_L2"/>
    <property type="match status" value="1"/>
</dbReference>
<evidence type="ECO:0000256" key="5">
    <source>
        <dbReference type="HAMAP-Rule" id="MF_01320"/>
    </source>
</evidence>
<evidence type="ECO:0000259" key="8">
    <source>
        <dbReference type="SMART" id="SM01383"/>
    </source>
</evidence>
<dbReference type="GO" id="GO:0015934">
    <property type="term" value="C:large ribosomal subunit"/>
    <property type="evidence" value="ECO:0007669"/>
    <property type="project" value="InterPro"/>
</dbReference>
<dbReference type="InterPro" id="IPR008991">
    <property type="entry name" value="Translation_prot_SH3-like_sf"/>
</dbReference>
<dbReference type="InterPro" id="IPR022669">
    <property type="entry name" value="Ribosomal_uL2_C"/>
</dbReference>
<keyword evidence="5" id="KW-0694">RNA-binding</keyword>
<dbReference type="SMART" id="SM01382">
    <property type="entry name" value="Ribosomal_L2_C"/>
    <property type="match status" value="1"/>
</dbReference>
<dbReference type="InterPro" id="IPR005880">
    <property type="entry name" value="Ribosomal_uL2_bac/org-type"/>
</dbReference>
<dbReference type="GO" id="GO:0019843">
    <property type="term" value="F:rRNA binding"/>
    <property type="evidence" value="ECO:0007669"/>
    <property type="project" value="UniProtKB-UniRule"/>
</dbReference>
<dbReference type="Pfam" id="PF00181">
    <property type="entry name" value="Ribosomal_L2_N"/>
    <property type="match status" value="1"/>
</dbReference>
<feature type="region of interest" description="Disordered" evidence="6">
    <location>
        <begin position="238"/>
        <end position="303"/>
    </location>
</feature>
<dbReference type="InterPro" id="IPR022671">
    <property type="entry name" value="Ribosomal_uL2_CS"/>
</dbReference>
<dbReference type="GO" id="GO:0003735">
    <property type="term" value="F:structural constituent of ribosome"/>
    <property type="evidence" value="ECO:0007669"/>
    <property type="project" value="InterPro"/>
</dbReference>
<dbReference type="PIRSF" id="PIRSF002158">
    <property type="entry name" value="Ribosomal_L2"/>
    <property type="match status" value="1"/>
</dbReference>
<dbReference type="GO" id="GO:0016740">
    <property type="term" value="F:transferase activity"/>
    <property type="evidence" value="ECO:0007669"/>
    <property type="project" value="InterPro"/>
</dbReference>
<dbReference type="SUPFAM" id="SSF50249">
    <property type="entry name" value="Nucleic acid-binding proteins"/>
    <property type="match status" value="1"/>
</dbReference>
<keyword evidence="5" id="KW-0699">rRNA-binding</keyword>
<evidence type="ECO:0000256" key="4">
    <source>
        <dbReference type="ARBA" id="ARBA00035242"/>
    </source>
</evidence>
<protein>
    <recommendedName>
        <fullName evidence="4 5">Large ribosomal subunit protein uL2</fullName>
    </recommendedName>
</protein>
<organism evidence="9 10">
    <name type="scientific">Botrimarina mediterranea</name>
    <dbReference type="NCBI Taxonomy" id="2528022"/>
    <lineage>
        <taxon>Bacteria</taxon>
        <taxon>Pseudomonadati</taxon>
        <taxon>Planctomycetota</taxon>
        <taxon>Planctomycetia</taxon>
        <taxon>Pirellulales</taxon>
        <taxon>Lacipirellulaceae</taxon>
        <taxon>Botrimarina</taxon>
    </lineage>
</organism>
<evidence type="ECO:0000256" key="2">
    <source>
        <dbReference type="ARBA" id="ARBA00022980"/>
    </source>
</evidence>
<dbReference type="Gene3D" id="4.10.950.10">
    <property type="entry name" value="Ribosomal protein L2, domain 3"/>
    <property type="match status" value="1"/>
</dbReference>
<evidence type="ECO:0000256" key="3">
    <source>
        <dbReference type="ARBA" id="ARBA00023274"/>
    </source>
</evidence>
<evidence type="ECO:0000256" key="6">
    <source>
        <dbReference type="SAM" id="MobiDB-lite"/>
    </source>
</evidence>
<evidence type="ECO:0000256" key="1">
    <source>
        <dbReference type="ARBA" id="ARBA00005636"/>
    </source>
</evidence>
<dbReference type="EMBL" id="CP036349">
    <property type="protein sequence ID" value="QDV76239.1"/>
    <property type="molecule type" value="Genomic_DNA"/>
</dbReference>
<dbReference type="InterPro" id="IPR012340">
    <property type="entry name" value="NA-bd_OB-fold"/>
</dbReference>
<evidence type="ECO:0000259" key="7">
    <source>
        <dbReference type="SMART" id="SM01382"/>
    </source>
</evidence>
<dbReference type="NCBIfam" id="TIGR01171">
    <property type="entry name" value="rplB_bact"/>
    <property type="match status" value="1"/>
</dbReference>
<name>A0A518KEM9_9BACT</name>
<dbReference type="PANTHER" id="PTHR13691:SF5">
    <property type="entry name" value="LARGE RIBOSOMAL SUBUNIT PROTEIN UL2M"/>
    <property type="match status" value="1"/>
</dbReference>
<dbReference type="FunFam" id="4.10.950.10:FF:000001">
    <property type="entry name" value="50S ribosomal protein L2"/>
    <property type="match status" value="1"/>
</dbReference>
<accession>A0A518KEM9</accession>
<dbReference type="KEGG" id="bmei:Spa11_44640"/>
<dbReference type="HAMAP" id="MF_01320_B">
    <property type="entry name" value="Ribosomal_uL2_B"/>
    <property type="match status" value="1"/>
</dbReference>
<comment type="similarity">
    <text evidence="1 5">Belongs to the universal ribosomal protein uL2 family.</text>
</comment>
<reference evidence="9 10" key="1">
    <citation type="submission" date="2019-02" db="EMBL/GenBank/DDBJ databases">
        <title>Deep-cultivation of Planctomycetes and their phenomic and genomic characterization uncovers novel biology.</title>
        <authorList>
            <person name="Wiegand S."/>
            <person name="Jogler M."/>
            <person name="Boedeker C."/>
            <person name="Pinto D."/>
            <person name="Vollmers J."/>
            <person name="Rivas-Marin E."/>
            <person name="Kohn T."/>
            <person name="Peeters S.H."/>
            <person name="Heuer A."/>
            <person name="Rast P."/>
            <person name="Oberbeckmann S."/>
            <person name="Bunk B."/>
            <person name="Jeske O."/>
            <person name="Meyerdierks A."/>
            <person name="Storesund J.E."/>
            <person name="Kallscheuer N."/>
            <person name="Luecker S."/>
            <person name="Lage O.M."/>
            <person name="Pohl T."/>
            <person name="Merkel B.J."/>
            <person name="Hornburger P."/>
            <person name="Mueller R.-W."/>
            <person name="Bruemmer F."/>
            <person name="Labrenz M."/>
            <person name="Spormann A.M."/>
            <person name="Op den Camp H."/>
            <person name="Overmann J."/>
            <person name="Amann R."/>
            <person name="Jetten M.S.M."/>
            <person name="Mascher T."/>
            <person name="Medema M.H."/>
            <person name="Devos D.P."/>
            <person name="Kaster A.-K."/>
            <person name="Ovreas L."/>
            <person name="Rohde M."/>
            <person name="Galperin M.Y."/>
            <person name="Jogler C."/>
        </authorList>
    </citation>
    <scope>NUCLEOTIDE SEQUENCE [LARGE SCALE GENOMIC DNA]</scope>
    <source>
        <strain evidence="9 10">Spa11</strain>
    </source>
</reference>
<dbReference type="Gene3D" id="2.40.50.140">
    <property type="entry name" value="Nucleic acid-binding proteins"/>
    <property type="match status" value="1"/>
</dbReference>
<dbReference type="InterPro" id="IPR014722">
    <property type="entry name" value="Rib_uL2_dom2"/>
</dbReference>